<sequence length="630" mass="70697">MGVEHFEHYYVNAVQRAAEELLKQRVREAVQEEEKTSTGPRIIKRYRLRFFEETIEDLPWLSLQQTLMLVIRGKSMFLTASEQSLYEMKMKNVNEERRAAGRLPHFFPPLEAVLLCHPVIVGLTTKLQDMKLDSVTSWKSALFHGRQEKLSSRALEGHQFLSDDRESHMLRTCVNVGGKFHVACAGMHQDPPAVSHDRFLATTTSSGTVWRAFGSEEDVQTQYRMEDPIRCLPTLSEPRQLRLEDACRWHQAQTAQHVAKHLGERTADMVADGEARSQRRYNTWAMSSLVPEEAQHWKAKVLPFFDELASTCASSRRSPHWTAESFFDAQASRSSQTWKSASSAEKSPKSAGPKRVAASTKAPSTPEEVGHWLSSHDALQSVKGDPLKSSCGWSSGFRRDPMSTEEVLQVRIMERSNAAFAKRRKDERSSWAVLMAHLASSRGRALLHGKDVLELGAGNGALAKAVAVNAQPRKLVATDLPHRVEELQNVLHGTGVRAAALHWGDAAAVAQLCREHFGRPHAQVVLISDCLYTNWVEDSAHLLAKTLHAALASESIALLAYLPRSGPLEAHFFECVQHVYGLQTLPKPLPDYYLLKAMDEAREFQEEELRAVRLFEISAVRLHSCIPGVK</sequence>
<dbReference type="Pfam" id="PF10294">
    <property type="entry name" value="Methyltransf_16"/>
    <property type="match status" value="1"/>
</dbReference>
<feature type="region of interest" description="Disordered" evidence="1">
    <location>
        <begin position="337"/>
        <end position="373"/>
    </location>
</feature>
<accession>A0ABP0JXE4</accession>
<dbReference type="Gene3D" id="3.40.50.150">
    <property type="entry name" value="Vaccinia Virus protein VP39"/>
    <property type="match status" value="1"/>
</dbReference>
<dbReference type="Proteomes" id="UP001642464">
    <property type="component" value="Unassembled WGS sequence"/>
</dbReference>
<evidence type="ECO:0000256" key="1">
    <source>
        <dbReference type="SAM" id="MobiDB-lite"/>
    </source>
</evidence>
<keyword evidence="3" id="KW-1185">Reference proteome</keyword>
<gene>
    <name evidence="2" type="ORF">SCF082_LOCUS14395</name>
</gene>
<dbReference type="GO" id="GO:0016301">
    <property type="term" value="F:kinase activity"/>
    <property type="evidence" value="ECO:0007669"/>
    <property type="project" value="UniProtKB-KW"/>
</dbReference>
<evidence type="ECO:0000313" key="2">
    <source>
        <dbReference type="EMBL" id="CAK9019152.1"/>
    </source>
</evidence>
<dbReference type="PANTHER" id="PTHR14614">
    <property type="entry name" value="HEPATOCELLULAR CARCINOMA-ASSOCIATED ANTIGEN"/>
    <property type="match status" value="1"/>
</dbReference>
<keyword evidence="2" id="KW-0418">Kinase</keyword>
<dbReference type="EMBL" id="CAXAMM010009014">
    <property type="protein sequence ID" value="CAK9019152.1"/>
    <property type="molecule type" value="Genomic_DNA"/>
</dbReference>
<organism evidence="2 3">
    <name type="scientific">Durusdinium trenchii</name>
    <dbReference type="NCBI Taxonomy" id="1381693"/>
    <lineage>
        <taxon>Eukaryota</taxon>
        <taxon>Sar</taxon>
        <taxon>Alveolata</taxon>
        <taxon>Dinophyceae</taxon>
        <taxon>Suessiales</taxon>
        <taxon>Symbiodiniaceae</taxon>
        <taxon>Durusdinium</taxon>
    </lineage>
</organism>
<dbReference type="InterPro" id="IPR029063">
    <property type="entry name" value="SAM-dependent_MTases_sf"/>
</dbReference>
<dbReference type="SUPFAM" id="SSF53335">
    <property type="entry name" value="S-adenosyl-L-methionine-dependent methyltransferases"/>
    <property type="match status" value="1"/>
</dbReference>
<keyword evidence="2" id="KW-0808">Transferase</keyword>
<protein>
    <submittedName>
        <fullName evidence="2">Serine/threonine-protein kinase nek3</fullName>
    </submittedName>
</protein>
<proteinExistence type="predicted"/>
<reference evidence="2 3" key="1">
    <citation type="submission" date="2024-02" db="EMBL/GenBank/DDBJ databases">
        <authorList>
            <person name="Chen Y."/>
            <person name="Shah S."/>
            <person name="Dougan E. K."/>
            <person name="Thang M."/>
            <person name="Chan C."/>
        </authorList>
    </citation>
    <scope>NUCLEOTIDE SEQUENCE [LARGE SCALE GENOMIC DNA]</scope>
</reference>
<feature type="compositionally biased region" description="Low complexity" evidence="1">
    <location>
        <begin position="339"/>
        <end position="351"/>
    </location>
</feature>
<comment type="caution">
    <text evidence="2">The sequence shown here is derived from an EMBL/GenBank/DDBJ whole genome shotgun (WGS) entry which is preliminary data.</text>
</comment>
<name>A0ABP0JXE4_9DINO</name>
<dbReference type="InterPro" id="IPR019410">
    <property type="entry name" value="Methyltransf_16"/>
</dbReference>
<evidence type="ECO:0000313" key="3">
    <source>
        <dbReference type="Proteomes" id="UP001642464"/>
    </source>
</evidence>